<dbReference type="InterPro" id="IPR054549">
    <property type="entry name" value="UVB_sens_RUS_dom"/>
</dbReference>
<dbReference type="AlphaFoldDB" id="M3AAF0"/>
<evidence type="ECO:0000256" key="3">
    <source>
        <dbReference type="ARBA" id="ARBA00022692"/>
    </source>
</evidence>
<dbReference type="KEGG" id="pfj:MYCFIDRAFT_100197"/>
<dbReference type="Proteomes" id="UP000016932">
    <property type="component" value="Unassembled WGS sequence"/>
</dbReference>
<keyword evidence="4" id="KW-1133">Transmembrane helix</keyword>
<accession>M3AAF0</accession>
<dbReference type="EMBL" id="KB446559">
    <property type="protein sequence ID" value="EME81581.1"/>
    <property type="molecule type" value="Genomic_DNA"/>
</dbReference>
<dbReference type="VEuPathDB" id="FungiDB:MYCFIDRAFT_100197"/>
<dbReference type="OrthoDB" id="364779at2759"/>
<gene>
    <name evidence="7" type="ORF">MYCFIDRAFT_100197</name>
</gene>
<dbReference type="GeneID" id="19329969"/>
<feature type="non-terminal residue" evidence="7">
    <location>
        <position position="272"/>
    </location>
</feature>
<dbReference type="InterPro" id="IPR006968">
    <property type="entry name" value="RUS_fam"/>
</dbReference>
<evidence type="ECO:0000259" key="6">
    <source>
        <dbReference type="Pfam" id="PF04884"/>
    </source>
</evidence>
<evidence type="ECO:0000313" key="8">
    <source>
        <dbReference type="Proteomes" id="UP000016932"/>
    </source>
</evidence>
<keyword evidence="5" id="KW-0472">Membrane</keyword>
<dbReference type="PANTHER" id="PTHR12770">
    <property type="entry name" value="RUS1 FAMILY PROTEIN C16ORF58"/>
    <property type="match status" value="1"/>
</dbReference>
<protein>
    <recommendedName>
        <fullName evidence="6">Protein root UVB sensitive/RUS domain-containing protein</fullName>
    </recommendedName>
</protein>
<evidence type="ECO:0000256" key="2">
    <source>
        <dbReference type="ARBA" id="ARBA00007558"/>
    </source>
</evidence>
<name>M3AAF0_PSEFD</name>
<evidence type="ECO:0000313" key="7">
    <source>
        <dbReference type="EMBL" id="EME81581.1"/>
    </source>
</evidence>
<evidence type="ECO:0000256" key="4">
    <source>
        <dbReference type="ARBA" id="ARBA00022989"/>
    </source>
</evidence>
<dbReference type="RefSeq" id="XP_007927210.1">
    <property type="nucleotide sequence ID" value="XM_007929019.1"/>
</dbReference>
<dbReference type="eggNOG" id="KOG4249">
    <property type="taxonomic scope" value="Eukaryota"/>
</dbReference>
<dbReference type="HOGENOM" id="CLU_015325_4_1_1"/>
<dbReference type="PANTHER" id="PTHR12770:SF31">
    <property type="entry name" value="RUS FAMILY MEMBER 1"/>
    <property type="match status" value="1"/>
</dbReference>
<comment type="subcellular location">
    <subcellularLocation>
        <location evidence="1">Membrane</location>
    </subcellularLocation>
</comment>
<reference evidence="7 8" key="1">
    <citation type="journal article" date="2012" name="PLoS Pathog.">
        <title>Diverse lifestyles and strategies of plant pathogenesis encoded in the genomes of eighteen Dothideomycetes fungi.</title>
        <authorList>
            <person name="Ohm R.A."/>
            <person name="Feau N."/>
            <person name="Henrissat B."/>
            <person name="Schoch C.L."/>
            <person name="Horwitz B.A."/>
            <person name="Barry K.W."/>
            <person name="Condon B.J."/>
            <person name="Copeland A.C."/>
            <person name="Dhillon B."/>
            <person name="Glaser F."/>
            <person name="Hesse C.N."/>
            <person name="Kosti I."/>
            <person name="LaButti K."/>
            <person name="Lindquist E.A."/>
            <person name="Lucas S."/>
            <person name="Salamov A.A."/>
            <person name="Bradshaw R.E."/>
            <person name="Ciuffetti L."/>
            <person name="Hamelin R.C."/>
            <person name="Kema G.H.J."/>
            <person name="Lawrence C."/>
            <person name="Scott J.A."/>
            <person name="Spatafora J.W."/>
            <person name="Turgeon B.G."/>
            <person name="de Wit P.J.G.M."/>
            <person name="Zhong S."/>
            <person name="Goodwin S.B."/>
            <person name="Grigoriev I.V."/>
        </authorList>
    </citation>
    <scope>NUCLEOTIDE SEQUENCE [LARGE SCALE GENOMIC DNA]</scope>
    <source>
        <strain evidence="7 8">CIRAD86</strain>
    </source>
</reference>
<comment type="similarity">
    <text evidence="2">Belongs to the RUS1 family.</text>
</comment>
<keyword evidence="8" id="KW-1185">Reference proteome</keyword>
<feature type="non-terminal residue" evidence="7">
    <location>
        <position position="1"/>
    </location>
</feature>
<feature type="domain" description="Protein root UVB sensitive/RUS" evidence="6">
    <location>
        <begin position="33"/>
        <end position="235"/>
    </location>
</feature>
<organism evidence="7 8">
    <name type="scientific">Pseudocercospora fijiensis (strain CIRAD86)</name>
    <name type="common">Black leaf streak disease fungus</name>
    <name type="synonym">Mycosphaerella fijiensis</name>
    <dbReference type="NCBI Taxonomy" id="383855"/>
    <lineage>
        <taxon>Eukaryota</taxon>
        <taxon>Fungi</taxon>
        <taxon>Dikarya</taxon>
        <taxon>Ascomycota</taxon>
        <taxon>Pezizomycotina</taxon>
        <taxon>Dothideomycetes</taxon>
        <taxon>Dothideomycetidae</taxon>
        <taxon>Mycosphaerellales</taxon>
        <taxon>Mycosphaerellaceae</taxon>
        <taxon>Pseudocercospora</taxon>
    </lineage>
</organism>
<dbReference type="GO" id="GO:0016020">
    <property type="term" value="C:membrane"/>
    <property type="evidence" value="ECO:0007669"/>
    <property type="project" value="UniProtKB-SubCell"/>
</dbReference>
<keyword evidence="3" id="KW-0812">Transmembrane</keyword>
<dbReference type="Pfam" id="PF04884">
    <property type="entry name" value="UVB_sens_prot"/>
    <property type="match status" value="1"/>
</dbReference>
<sequence>FRVREVDEAGTLTATYIHSIGKKGSPSRVDAIDSIQAFVSSIAGLLSSRAVLLSVGVGDSSASPTSALLLSMLQQSLSRIAKVAFAYRLGKAIEPECKMYRFCADLLHDSSFVLNCLSPMLPKAFRPPILALSSICFAVCDVVASSTKASLSAHFAKWENLGELNAKDSSQETIISLLGMLTGSLLVNWISGHWATWTALILMLSVHLEANRRAVRAIVMQTLNRQRATVVYHRLCVGHIPRPAEVSRVERIFERNGAVRDAENRLIGVCTM</sequence>
<proteinExistence type="inferred from homology"/>
<evidence type="ECO:0000256" key="1">
    <source>
        <dbReference type="ARBA" id="ARBA00004370"/>
    </source>
</evidence>
<evidence type="ECO:0000256" key="5">
    <source>
        <dbReference type="ARBA" id="ARBA00023136"/>
    </source>
</evidence>